<dbReference type="InterPro" id="IPR023346">
    <property type="entry name" value="Lysozyme-like_dom_sf"/>
</dbReference>
<evidence type="ECO:0000256" key="1">
    <source>
        <dbReference type="ARBA" id="ARBA00007090"/>
    </source>
</evidence>
<dbReference type="InterPro" id="IPR012338">
    <property type="entry name" value="Beta-lactam/transpept-like"/>
</dbReference>
<keyword evidence="9 20" id="KW-0812">Transmembrane</keyword>
<dbReference type="NCBIfam" id="TIGR02074">
    <property type="entry name" value="PBP_1a_fam"/>
    <property type="match status" value="1"/>
</dbReference>
<dbReference type="FunFam" id="1.10.3810.10:FF:000001">
    <property type="entry name" value="Penicillin-binding protein 1A"/>
    <property type="match status" value="1"/>
</dbReference>
<evidence type="ECO:0000256" key="18">
    <source>
        <dbReference type="ARBA" id="ARBA00049902"/>
    </source>
</evidence>
<evidence type="ECO:0000256" key="13">
    <source>
        <dbReference type="ARBA" id="ARBA00022989"/>
    </source>
</evidence>
<evidence type="ECO:0000313" key="26">
    <source>
        <dbReference type="Proteomes" id="UP000218979"/>
    </source>
</evidence>
<dbReference type="GO" id="GO:0006508">
    <property type="term" value="P:proteolysis"/>
    <property type="evidence" value="ECO:0007669"/>
    <property type="project" value="UniProtKB-KW"/>
</dbReference>
<sequence length="715" mass="78837">MTENEVKKSSLSRSQKNVDPELDRKVKTKKRQFIPAPIKRFWKRYNLTKITIALVLFMVLSIASYLLFLAKTADVETLKQSMEARTEIIDKNGQSAGAMYGQKGTTVKFNEISDNLKNAVIATEDRSFYDNNGINFKRTLLAVVTLGKFGGGSTITQQLAKNAFLSQKQTVDRKAKELFLALEINKKYDKKDILTMYLNNSYFGNGIWGIQDASLKYYGKSAKDLSIEEAATLAGILKWPEVYNPLYKEGKFAKDRRDTVLQNMVNAGYIKQADAKANMQIGITSNLADAYVGKDDNYNYPSYFDAVIQEAINVYGLTEHDILNNGYKIYTGLDQNMQTGMQTTYANTYQFPVAADGVSAQSASVAINPSTGEVEALIGRVPTTDNNSFRGFNFATQSGRSPGSTIKPLVVYTPAIEAGWSINKMVRDEPMDYDGWQPLNADRQWHGDMPMYQALANSYNIPAINTFKAIGIKTGVAKGKQFGLNLTDKNDTLTTALGAGVETNPWQMAQAYATFANDGVMNEAHLIKKIVSASGTTIATAKVKSTRVIDSQTAQKMTSMMLGTYTNGTGIYAAPYGYTLAGKTGTNEDIDQWVIGYTPDVVMTLWLGYENPESELHRLDDTSAGTASEVFRTMASTILPYTNNTQFKEENAYSLAGLSSVSTAAEDPATSDVVEDAKNKAKDITDKAKSFTDKAGEKAKEVGDSIWDRVKSWFD</sequence>
<comment type="catalytic activity">
    <reaction evidence="17">
        <text>Preferential cleavage: (Ac)2-L-Lys-D-Ala-|-D-Ala. Also transpeptidation of peptidyl-alanyl moieties that are N-acyl substituents of D-alanine.</text>
        <dbReference type="EC" id="3.4.16.4"/>
    </reaction>
</comment>
<evidence type="ECO:0000313" key="23">
    <source>
        <dbReference type="EMBL" id="PCS02397.1"/>
    </source>
</evidence>
<proteinExistence type="inferred from homology"/>
<dbReference type="PANTHER" id="PTHR32282">
    <property type="entry name" value="BINDING PROTEIN TRANSPEPTIDASE, PUTATIVE-RELATED"/>
    <property type="match status" value="1"/>
</dbReference>
<dbReference type="InterPro" id="IPR001264">
    <property type="entry name" value="Glyco_trans_51"/>
</dbReference>
<protein>
    <submittedName>
        <fullName evidence="24">Penicillin-binding protein 2A</fullName>
    </submittedName>
</protein>
<dbReference type="InterPro" id="IPR036950">
    <property type="entry name" value="PBP_transglycosylase"/>
</dbReference>
<dbReference type="EMBL" id="FPKS01000013">
    <property type="protein sequence ID" value="SFZ76046.1"/>
    <property type="molecule type" value="Genomic_DNA"/>
</dbReference>
<evidence type="ECO:0000256" key="16">
    <source>
        <dbReference type="ARBA" id="ARBA00023316"/>
    </source>
</evidence>
<dbReference type="GO" id="GO:0030288">
    <property type="term" value="C:outer membrane-bounded periplasmic space"/>
    <property type="evidence" value="ECO:0007669"/>
    <property type="project" value="TreeGrafter"/>
</dbReference>
<evidence type="ECO:0000256" key="4">
    <source>
        <dbReference type="ARBA" id="ARBA00022525"/>
    </source>
</evidence>
<feature type="transmembrane region" description="Helical" evidence="20">
    <location>
        <begin position="50"/>
        <end position="70"/>
    </location>
</feature>
<keyword evidence="26" id="KW-1185">Reference proteome</keyword>
<accession>A0A1K2HH08</accession>
<keyword evidence="7" id="KW-0328">Glycosyltransferase</keyword>
<feature type="domain" description="Glycosyl transferase family 51" evidence="22">
    <location>
        <begin position="98"/>
        <end position="264"/>
    </location>
</feature>
<dbReference type="GO" id="GO:0009002">
    <property type="term" value="F:serine-type D-Ala-D-Ala carboxypeptidase activity"/>
    <property type="evidence" value="ECO:0007669"/>
    <property type="project" value="UniProtKB-EC"/>
</dbReference>
<evidence type="ECO:0000256" key="19">
    <source>
        <dbReference type="SAM" id="MobiDB-lite"/>
    </source>
</evidence>
<evidence type="ECO:0000313" key="25">
    <source>
        <dbReference type="Proteomes" id="UP000185655"/>
    </source>
</evidence>
<dbReference type="EMBL" id="JXJT01000016">
    <property type="protein sequence ID" value="PCS02397.1"/>
    <property type="molecule type" value="Genomic_DNA"/>
</dbReference>
<dbReference type="GO" id="GO:0008658">
    <property type="term" value="F:penicillin binding"/>
    <property type="evidence" value="ECO:0007669"/>
    <property type="project" value="InterPro"/>
</dbReference>
<evidence type="ECO:0000256" key="8">
    <source>
        <dbReference type="ARBA" id="ARBA00022679"/>
    </source>
</evidence>
<dbReference type="SUPFAM" id="SSF53955">
    <property type="entry name" value="Lysozyme-like"/>
    <property type="match status" value="1"/>
</dbReference>
<dbReference type="Proteomes" id="UP000218979">
    <property type="component" value="Unassembled WGS sequence"/>
</dbReference>
<keyword evidence="16" id="KW-0961">Cell wall biogenesis/degradation</keyword>
<keyword evidence="12" id="KW-0573">Peptidoglycan synthesis</keyword>
<dbReference type="AlphaFoldDB" id="A0A1K2HH08"/>
<dbReference type="OrthoDB" id="9766909at2"/>
<evidence type="ECO:0000256" key="3">
    <source>
        <dbReference type="ARBA" id="ARBA00022475"/>
    </source>
</evidence>
<keyword evidence="4" id="KW-0964">Secreted</keyword>
<evidence type="ECO:0000256" key="6">
    <source>
        <dbReference type="ARBA" id="ARBA00022670"/>
    </source>
</evidence>
<dbReference type="Pfam" id="PF00905">
    <property type="entry name" value="Transpeptidase"/>
    <property type="match status" value="1"/>
</dbReference>
<gene>
    <name evidence="23" type="ORF">RR45_GL000586</name>
    <name evidence="24" type="ORF">SAMN02746068_01810</name>
</gene>
<evidence type="ECO:0000256" key="14">
    <source>
        <dbReference type="ARBA" id="ARBA00023136"/>
    </source>
</evidence>
<keyword evidence="5" id="KW-0121">Carboxypeptidase</keyword>
<evidence type="ECO:0000256" key="12">
    <source>
        <dbReference type="ARBA" id="ARBA00022984"/>
    </source>
</evidence>
<dbReference type="Gene3D" id="3.40.710.10">
    <property type="entry name" value="DD-peptidase/beta-lactamase superfamily"/>
    <property type="match status" value="1"/>
</dbReference>
<comment type="similarity">
    <text evidence="2">In the N-terminal section; belongs to the glycosyltransferase 51 family.</text>
</comment>
<evidence type="ECO:0000256" key="9">
    <source>
        <dbReference type="ARBA" id="ARBA00022692"/>
    </source>
</evidence>
<evidence type="ECO:0000256" key="7">
    <source>
        <dbReference type="ARBA" id="ARBA00022676"/>
    </source>
</evidence>
<dbReference type="Gene3D" id="1.10.3810.10">
    <property type="entry name" value="Biosynthetic peptidoglycan transglycosylase-like"/>
    <property type="match status" value="1"/>
</dbReference>
<dbReference type="GO" id="GO:0008955">
    <property type="term" value="F:peptidoglycan glycosyltransferase activity"/>
    <property type="evidence" value="ECO:0007669"/>
    <property type="project" value="UniProtKB-EC"/>
</dbReference>
<keyword evidence="8" id="KW-0808">Transferase</keyword>
<reference evidence="24 25" key="2">
    <citation type="submission" date="2016-11" db="EMBL/GenBank/DDBJ databases">
        <authorList>
            <person name="Jaros S."/>
            <person name="Januszkiewicz K."/>
            <person name="Wedrychowicz H."/>
        </authorList>
    </citation>
    <scope>NUCLEOTIDE SEQUENCE [LARGE SCALE GENOMIC DNA]</scope>
    <source>
        <strain evidence="24 25">DSM 22330</strain>
    </source>
</reference>
<reference evidence="23 26" key="1">
    <citation type="submission" date="2014-12" db="EMBL/GenBank/DDBJ databases">
        <title>Draft genome sequences of 10 type strains of Lactococcus.</title>
        <authorList>
            <person name="Sun Z."/>
            <person name="Zhong Z."/>
            <person name="Liu W."/>
            <person name="Zhang W."/>
            <person name="Zhang H."/>
        </authorList>
    </citation>
    <scope>NUCLEOTIDE SEQUENCE [LARGE SCALE GENOMIC DNA]</scope>
    <source>
        <strain evidence="23 26">DSM 22330</strain>
    </source>
</reference>
<evidence type="ECO:0000256" key="11">
    <source>
        <dbReference type="ARBA" id="ARBA00022960"/>
    </source>
</evidence>
<evidence type="ECO:0000256" key="15">
    <source>
        <dbReference type="ARBA" id="ARBA00023268"/>
    </source>
</evidence>
<dbReference type="RefSeq" id="WP_031366990.1">
    <property type="nucleotide sequence ID" value="NZ_FPKS01000013.1"/>
</dbReference>
<keyword evidence="13 20" id="KW-1133">Transmembrane helix</keyword>
<evidence type="ECO:0000256" key="20">
    <source>
        <dbReference type="SAM" id="Phobius"/>
    </source>
</evidence>
<keyword evidence="15" id="KW-0511">Multifunctional enzyme</keyword>
<dbReference type="GO" id="GO:0009252">
    <property type="term" value="P:peptidoglycan biosynthetic process"/>
    <property type="evidence" value="ECO:0007669"/>
    <property type="project" value="UniProtKB-KW"/>
</dbReference>
<evidence type="ECO:0000259" key="22">
    <source>
        <dbReference type="Pfam" id="PF00912"/>
    </source>
</evidence>
<keyword evidence="14 20" id="KW-0472">Membrane</keyword>
<name>A0A1K2HH08_9LACT</name>
<evidence type="ECO:0000313" key="24">
    <source>
        <dbReference type="EMBL" id="SFZ76046.1"/>
    </source>
</evidence>
<dbReference type="Pfam" id="PF00912">
    <property type="entry name" value="Transgly"/>
    <property type="match status" value="1"/>
</dbReference>
<keyword evidence="11" id="KW-0133">Cell shape</keyword>
<comment type="catalytic activity">
    <reaction evidence="18">
        <text>[GlcNAc-(1-&gt;4)-Mur2Ac(oyl-L-Ala-gamma-D-Glu-L-Lys-D-Ala-D-Ala)](n)-di-trans,octa-cis-undecaprenyl diphosphate + beta-D-GlcNAc-(1-&gt;4)-Mur2Ac(oyl-L-Ala-gamma-D-Glu-L-Lys-D-Ala-D-Ala)-di-trans,octa-cis-undecaprenyl diphosphate = [GlcNAc-(1-&gt;4)-Mur2Ac(oyl-L-Ala-gamma-D-Glu-L-Lys-D-Ala-D-Ala)](n+1)-di-trans,octa-cis-undecaprenyl diphosphate + di-trans,octa-cis-undecaprenyl diphosphate + H(+)</text>
        <dbReference type="Rhea" id="RHEA:23708"/>
        <dbReference type="Rhea" id="RHEA-COMP:9602"/>
        <dbReference type="Rhea" id="RHEA-COMP:9603"/>
        <dbReference type="ChEBI" id="CHEBI:15378"/>
        <dbReference type="ChEBI" id="CHEBI:58405"/>
        <dbReference type="ChEBI" id="CHEBI:60033"/>
        <dbReference type="ChEBI" id="CHEBI:78435"/>
        <dbReference type="EC" id="2.4.99.28"/>
    </reaction>
</comment>
<dbReference type="SUPFAM" id="SSF56601">
    <property type="entry name" value="beta-lactamase/transpeptidase-like"/>
    <property type="match status" value="1"/>
</dbReference>
<feature type="domain" description="Penicillin-binding protein transpeptidase" evidence="21">
    <location>
        <begin position="365"/>
        <end position="613"/>
    </location>
</feature>
<evidence type="ECO:0000256" key="17">
    <source>
        <dbReference type="ARBA" id="ARBA00034000"/>
    </source>
</evidence>
<keyword evidence="6" id="KW-0645">Protease</keyword>
<evidence type="ECO:0000256" key="2">
    <source>
        <dbReference type="ARBA" id="ARBA00007739"/>
    </source>
</evidence>
<evidence type="ECO:0000259" key="21">
    <source>
        <dbReference type="Pfam" id="PF00905"/>
    </source>
</evidence>
<evidence type="ECO:0000256" key="5">
    <source>
        <dbReference type="ARBA" id="ARBA00022645"/>
    </source>
</evidence>
<dbReference type="GO" id="GO:0008360">
    <property type="term" value="P:regulation of cell shape"/>
    <property type="evidence" value="ECO:0007669"/>
    <property type="project" value="UniProtKB-KW"/>
</dbReference>
<keyword evidence="3" id="KW-1003">Cell membrane</keyword>
<evidence type="ECO:0000256" key="10">
    <source>
        <dbReference type="ARBA" id="ARBA00022801"/>
    </source>
</evidence>
<keyword evidence="10" id="KW-0378">Hydrolase</keyword>
<dbReference type="InterPro" id="IPR050396">
    <property type="entry name" value="Glycosyltr_51/Transpeptidase"/>
</dbReference>
<organism evidence="24 25">
    <name type="scientific">Pseudolactococcus chungangensis CAU 28 = DSM 22330</name>
    <dbReference type="NCBI Taxonomy" id="1122154"/>
    <lineage>
        <taxon>Bacteria</taxon>
        <taxon>Bacillati</taxon>
        <taxon>Bacillota</taxon>
        <taxon>Bacilli</taxon>
        <taxon>Lactobacillales</taxon>
        <taxon>Streptococcaceae</taxon>
        <taxon>Pseudolactococcus</taxon>
    </lineage>
</organism>
<dbReference type="Gene3D" id="6.20.370.110">
    <property type="match status" value="1"/>
</dbReference>
<dbReference type="GO" id="GO:0071555">
    <property type="term" value="P:cell wall organization"/>
    <property type="evidence" value="ECO:0007669"/>
    <property type="project" value="UniProtKB-KW"/>
</dbReference>
<dbReference type="InterPro" id="IPR001460">
    <property type="entry name" value="PCN-bd_Tpept"/>
</dbReference>
<feature type="region of interest" description="Disordered" evidence="19">
    <location>
        <begin position="1"/>
        <end position="22"/>
    </location>
</feature>
<dbReference type="Proteomes" id="UP000185655">
    <property type="component" value="Unassembled WGS sequence"/>
</dbReference>
<comment type="similarity">
    <text evidence="1">In the C-terminal section; belongs to the transpeptidase family.</text>
</comment>
<dbReference type="STRING" id="1122154.SAMN02746068_01810"/>
<dbReference type="PANTHER" id="PTHR32282:SF32">
    <property type="entry name" value="PENICILLIN-BINDING PROTEIN 2A"/>
    <property type="match status" value="1"/>
</dbReference>